<keyword evidence="2" id="KW-1185">Reference proteome</keyword>
<accession>A0A8J5K189</accession>
<reference evidence="1" key="1">
    <citation type="journal article" date="2021" name="Sci. Adv.">
        <title>The American lobster genome reveals insights on longevity, neural, and immune adaptations.</title>
        <authorList>
            <person name="Polinski J.M."/>
            <person name="Zimin A.V."/>
            <person name="Clark K.F."/>
            <person name="Kohn A.B."/>
            <person name="Sadowski N."/>
            <person name="Timp W."/>
            <person name="Ptitsyn A."/>
            <person name="Khanna P."/>
            <person name="Romanova D.Y."/>
            <person name="Williams P."/>
            <person name="Greenwood S.J."/>
            <person name="Moroz L.L."/>
            <person name="Walt D.R."/>
            <person name="Bodnar A.G."/>
        </authorList>
    </citation>
    <scope>NUCLEOTIDE SEQUENCE</scope>
    <source>
        <strain evidence="1">GMGI-L3</strain>
    </source>
</reference>
<proteinExistence type="predicted"/>
<dbReference type="Proteomes" id="UP000747542">
    <property type="component" value="Unassembled WGS sequence"/>
</dbReference>
<comment type="caution">
    <text evidence="1">The sequence shown here is derived from an EMBL/GenBank/DDBJ whole genome shotgun (WGS) entry which is preliminary data.</text>
</comment>
<sequence length="208" mass="22569">MSGEVGIEDLLLAHHGLGDIIRSFYPDEVEGDAGEAIDVISTATQDNLSTFNSSQAVNSFLEDVSALAKARQKLTTIVEKINIATMNENSSSLTHPEVLVVILNPAVTCPSSSTKQFFMYVFTYPTMSEEKPIMATLDLITLVGELVDILSNVDSHIRLVEDHAQNSVLKRSDSCISSLTHTVTDLRNTLGDISALQSLITGMLNVQE</sequence>
<gene>
    <name evidence="1" type="ORF">Hamer_G002257</name>
</gene>
<organism evidence="1 2">
    <name type="scientific">Homarus americanus</name>
    <name type="common">American lobster</name>
    <dbReference type="NCBI Taxonomy" id="6706"/>
    <lineage>
        <taxon>Eukaryota</taxon>
        <taxon>Metazoa</taxon>
        <taxon>Ecdysozoa</taxon>
        <taxon>Arthropoda</taxon>
        <taxon>Crustacea</taxon>
        <taxon>Multicrustacea</taxon>
        <taxon>Malacostraca</taxon>
        <taxon>Eumalacostraca</taxon>
        <taxon>Eucarida</taxon>
        <taxon>Decapoda</taxon>
        <taxon>Pleocyemata</taxon>
        <taxon>Astacidea</taxon>
        <taxon>Nephropoidea</taxon>
        <taxon>Nephropidae</taxon>
        <taxon>Homarus</taxon>
    </lineage>
</organism>
<name>A0A8J5K189_HOMAM</name>
<protein>
    <submittedName>
        <fullName evidence="1">Uncharacterized protein</fullName>
    </submittedName>
</protein>
<dbReference type="AlphaFoldDB" id="A0A8J5K189"/>
<evidence type="ECO:0000313" key="2">
    <source>
        <dbReference type="Proteomes" id="UP000747542"/>
    </source>
</evidence>
<dbReference type="EMBL" id="JAHLQT010026502">
    <property type="protein sequence ID" value="KAG7163179.1"/>
    <property type="molecule type" value="Genomic_DNA"/>
</dbReference>
<evidence type="ECO:0000313" key="1">
    <source>
        <dbReference type="EMBL" id="KAG7163179.1"/>
    </source>
</evidence>